<proteinExistence type="inferred from homology"/>
<comment type="pathway">
    <text evidence="3 19">Cofactor biosynthesis; adenosylcobalamin biosynthesis; adenosylcobalamin from cob(II)yrinate a,c-diamide: step 7/7.</text>
</comment>
<reference evidence="21" key="1">
    <citation type="journal article" date="2019" name="Int. J. Syst. Evol. Microbiol.">
        <title>The Global Catalogue of Microorganisms (GCM) 10K type strain sequencing project: providing services to taxonomists for standard genome sequencing and annotation.</title>
        <authorList>
            <consortium name="The Broad Institute Genomics Platform"/>
            <consortium name="The Broad Institute Genome Sequencing Center for Infectious Disease"/>
            <person name="Wu L."/>
            <person name="Ma J."/>
        </authorList>
    </citation>
    <scope>NUCLEOTIDE SEQUENCE [LARGE SCALE GENOMIC DNA]</scope>
    <source>
        <strain evidence="21">JCM 16902</strain>
    </source>
</reference>
<evidence type="ECO:0000313" key="21">
    <source>
        <dbReference type="Proteomes" id="UP001501074"/>
    </source>
</evidence>
<evidence type="ECO:0000256" key="4">
    <source>
        <dbReference type="ARBA" id="ARBA00010561"/>
    </source>
</evidence>
<sequence>MPESRNAAGSPGSTLTDALRLAFGTLTAFPVPPPTTVAPPVPGRAMALAPLAGVVPGLTGWLVAFGAIRLGLTPLVVAVLVVGVFALSTRALHLDGLADTADGFTASYDRDKALTVMRRGDSGPAGVVMVVIVLMLQVTALNQVLVTAGISTVAVGWRNELAATFAVVTVAVTARVAIPVICRSGVPPARPEGLGAMVAGAVPNPLLATCLIVTALVTAWSGWAAGLTWWAGPVAVGATVVAAAVLVRRSTRRLGGITGDIIGAGVEIGTAVAALALIASTHAS</sequence>
<evidence type="ECO:0000256" key="17">
    <source>
        <dbReference type="ARBA" id="ARBA00048623"/>
    </source>
</evidence>
<comment type="catalytic activity">
    <reaction evidence="18 19">
        <text>alpha-ribazole 5'-phosphate + adenosylcob(III)inamide-GDP = adenosylcob(III)alamin 5'-phosphate + GMP + H(+)</text>
        <dbReference type="Rhea" id="RHEA:23560"/>
        <dbReference type="ChEBI" id="CHEBI:15378"/>
        <dbReference type="ChEBI" id="CHEBI:57918"/>
        <dbReference type="ChEBI" id="CHEBI:58115"/>
        <dbReference type="ChEBI" id="CHEBI:60487"/>
        <dbReference type="ChEBI" id="CHEBI:60493"/>
        <dbReference type="EC" id="2.7.8.26"/>
    </reaction>
</comment>
<feature type="transmembrane region" description="Helical" evidence="19">
    <location>
        <begin position="194"/>
        <end position="221"/>
    </location>
</feature>
<evidence type="ECO:0000313" key="20">
    <source>
        <dbReference type="EMBL" id="GAA3625786.1"/>
    </source>
</evidence>
<evidence type="ECO:0000256" key="2">
    <source>
        <dbReference type="ARBA" id="ARBA00004651"/>
    </source>
</evidence>
<evidence type="ECO:0000256" key="11">
    <source>
        <dbReference type="ARBA" id="ARBA00022842"/>
    </source>
</evidence>
<evidence type="ECO:0000256" key="14">
    <source>
        <dbReference type="ARBA" id="ARBA00025228"/>
    </source>
</evidence>
<keyword evidence="8 19" id="KW-0169">Cobalamin biosynthesis</keyword>
<dbReference type="HAMAP" id="MF_00719">
    <property type="entry name" value="CobS"/>
    <property type="match status" value="1"/>
</dbReference>
<evidence type="ECO:0000256" key="15">
    <source>
        <dbReference type="ARBA" id="ARBA00032605"/>
    </source>
</evidence>
<keyword evidence="9 19" id="KW-0808">Transferase</keyword>
<dbReference type="Pfam" id="PF02654">
    <property type="entry name" value="CobS"/>
    <property type="match status" value="1"/>
</dbReference>
<evidence type="ECO:0000256" key="19">
    <source>
        <dbReference type="HAMAP-Rule" id="MF_00719"/>
    </source>
</evidence>
<comment type="similarity">
    <text evidence="4 19">Belongs to the CobS family.</text>
</comment>
<dbReference type="EMBL" id="BAAAZO010000009">
    <property type="protein sequence ID" value="GAA3625786.1"/>
    <property type="molecule type" value="Genomic_DNA"/>
</dbReference>
<name>A0ABP7A6B2_9ACTN</name>
<evidence type="ECO:0000256" key="3">
    <source>
        <dbReference type="ARBA" id="ARBA00004663"/>
    </source>
</evidence>
<feature type="transmembrane region" description="Helical" evidence="19">
    <location>
        <begin position="161"/>
        <end position="182"/>
    </location>
</feature>
<evidence type="ECO:0000256" key="1">
    <source>
        <dbReference type="ARBA" id="ARBA00001946"/>
    </source>
</evidence>
<dbReference type="Proteomes" id="UP001501074">
    <property type="component" value="Unassembled WGS sequence"/>
</dbReference>
<evidence type="ECO:0000256" key="7">
    <source>
        <dbReference type="ARBA" id="ARBA00022475"/>
    </source>
</evidence>
<evidence type="ECO:0000256" key="8">
    <source>
        <dbReference type="ARBA" id="ARBA00022573"/>
    </source>
</evidence>
<dbReference type="PANTHER" id="PTHR34148:SF1">
    <property type="entry name" value="ADENOSYLCOBINAMIDE-GDP RIBAZOLETRANSFERASE"/>
    <property type="match status" value="1"/>
</dbReference>
<gene>
    <name evidence="19" type="primary">cobS</name>
    <name evidence="20" type="ORF">GCM10022223_48720</name>
</gene>
<dbReference type="PANTHER" id="PTHR34148">
    <property type="entry name" value="ADENOSYLCOBINAMIDE-GDP RIBAZOLETRANSFERASE"/>
    <property type="match status" value="1"/>
</dbReference>
<accession>A0ABP7A6B2</accession>
<comment type="subcellular location">
    <subcellularLocation>
        <location evidence="2 19">Cell membrane</location>
        <topology evidence="2 19">Multi-pass membrane protein</topology>
    </subcellularLocation>
</comment>
<evidence type="ECO:0000256" key="10">
    <source>
        <dbReference type="ARBA" id="ARBA00022692"/>
    </source>
</evidence>
<dbReference type="InterPro" id="IPR003805">
    <property type="entry name" value="CobS"/>
</dbReference>
<keyword evidence="12 19" id="KW-1133">Transmembrane helix</keyword>
<protein>
    <recommendedName>
        <fullName evidence="6 19">Adenosylcobinamide-GDP ribazoletransferase</fullName>
        <ecNumber evidence="5 19">2.7.8.26</ecNumber>
    </recommendedName>
    <alternativeName>
        <fullName evidence="16 19">Cobalamin synthase</fullName>
    </alternativeName>
    <alternativeName>
        <fullName evidence="15 19">Cobalamin-5'-phosphate synthase</fullName>
    </alternativeName>
</protein>
<evidence type="ECO:0000256" key="6">
    <source>
        <dbReference type="ARBA" id="ARBA00015850"/>
    </source>
</evidence>
<feature type="transmembrane region" description="Helical" evidence="19">
    <location>
        <begin position="127"/>
        <end position="155"/>
    </location>
</feature>
<evidence type="ECO:0000256" key="13">
    <source>
        <dbReference type="ARBA" id="ARBA00023136"/>
    </source>
</evidence>
<evidence type="ECO:0000256" key="12">
    <source>
        <dbReference type="ARBA" id="ARBA00022989"/>
    </source>
</evidence>
<keyword evidence="10 19" id="KW-0812">Transmembrane</keyword>
<keyword evidence="21" id="KW-1185">Reference proteome</keyword>
<keyword evidence="13 19" id="KW-0472">Membrane</keyword>
<dbReference type="EC" id="2.7.8.26" evidence="5 19"/>
<feature type="transmembrane region" description="Helical" evidence="19">
    <location>
        <begin position="61"/>
        <end position="87"/>
    </location>
</feature>
<keyword evidence="11 19" id="KW-0460">Magnesium</keyword>
<evidence type="ECO:0000256" key="5">
    <source>
        <dbReference type="ARBA" id="ARBA00013200"/>
    </source>
</evidence>
<comment type="function">
    <text evidence="14 19">Joins adenosylcobinamide-GDP and alpha-ribazole to generate adenosylcobalamin (Ado-cobalamin). Also synthesizes adenosylcobalamin 5'-phosphate from adenosylcobinamide-GDP and alpha-ribazole 5'-phosphate.</text>
</comment>
<evidence type="ECO:0000256" key="16">
    <source>
        <dbReference type="ARBA" id="ARBA00032853"/>
    </source>
</evidence>
<keyword evidence="7 19" id="KW-1003">Cell membrane</keyword>
<comment type="catalytic activity">
    <reaction evidence="17 19">
        <text>alpha-ribazole + adenosylcob(III)inamide-GDP = adenosylcob(III)alamin + GMP + H(+)</text>
        <dbReference type="Rhea" id="RHEA:16049"/>
        <dbReference type="ChEBI" id="CHEBI:10329"/>
        <dbReference type="ChEBI" id="CHEBI:15378"/>
        <dbReference type="ChEBI" id="CHEBI:18408"/>
        <dbReference type="ChEBI" id="CHEBI:58115"/>
        <dbReference type="ChEBI" id="CHEBI:60487"/>
        <dbReference type="EC" id="2.7.8.26"/>
    </reaction>
</comment>
<organism evidence="20 21">
    <name type="scientific">Kineosporia mesophila</name>
    <dbReference type="NCBI Taxonomy" id="566012"/>
    <lineage>
        <taxon>Bacteria</taxon>
        <taxon>Bacillati</taxon>
        <taxon>Actinomycetota</taxon>
        <taxon>Actinomycetes</taxon>
        <taxon>Kineosporiales</taxon>
        <taxon>Kineosporiaceae</taxon>
        <taxon>Kineosporia</taxon>
    </lineage>
</organism>
<feature type="transmembrane region" description="Helical" evidence="19">
    <location>
        <begin position="259"/>
        <end position="279"/>
    </location>
</feature>
<feature type="transmembrane region" description="Helical" evidence="19">
    <location>
        <begin position="227"/>
        <end position="247"/>
    </location>
</feature>
<comment type="cofactor">
    <cofactor evidence="1 19">
        <name>Mg(2+)</name>
        <dbReference type="ChEBI" id="CHEBI:18420"/>
    </cofactor>
</comment>
<evidence type="ECO:0000256" key="18">
    <source>
        <dbReference type="ARBA" id="ARBA00049504"/>
    </source>
</evidence>
<evidence type="ECO:0000256" key="9">
    <source>
        <dbReference type="ARBA" id="ARBA00022679"/>
    </source>
</evidence>
<comment type="caution">
    <text evidence="20">The sequence shown here is derived from an EMBL/GenBank/DDBJ whole genome shotgun (WGS) entry which is preliminary data.</text>
</comment>